<dbReference type="EMBL" id="CAEZXM010000001">
    <property type="protein sequence ID" value="CAB4678073.1"/>
    <property type="molecule type" value="Genomic_DNA"/>
</dbReference>
<evidence type="ECO:0000313" key="1">
    <source>
        <dbReference type="EMBL" id="CAB4678073.1"/>
    </source>
</evidence>
<reference evidence="1" key="1">
    <citation type="submission" date="2020-05" db="EMBL/GenBank/DDBJ databases">
        <authorList>
            <person name="Chiriac C."/>
            <person name="Salcher M."/>
            <person name="Ghai R."/>
            <person name="Kavagutti S V."/>
        </authorList>
    </citation>
    <scope>NUCLEOTIDE SEQUENCE</scope>
</reference>
<gene>
    <name evidence="1" type="ORF">UFOPK2366_00013</name>
</gene>
<proteinExistence type="predicted"/>
<organism evidence="1">
    <name type="scientific">freshwater metagenome</name>
    <dbReference type="NCBI Taxonomy" id="449393"/>
    <lineage>
        <taxon>unclassified sequences</taxon>
        <taxon>metagenomes</taxon>
        <taxon>ecological metagenomes</taxon>
    </lineage>
</organism>
<accession>A0A6J6N0G5</accession>
<name>A0A6J6N0G5_9ZZZZ</name>
<dbReference type="AlphaFoldDB" id="A0A6J6N0G5"/>
<sequence>MSEDFDFEYVDIPQAPDDLAVHSLDARCKELQDAIALLPYVYKSLYPELESATVNTTEAVWRSAKGDCQTAVAAELASAHNVTQFKDSKDCTLQALIGALIRDLADPREGSLSRRAYRSALAAGWSATDLNTVAYKSVENFMRSAVQARQPLLDHYMSEMLRIASESYFDLD</sequence>
<protein>
    <submittedName>
        <fullName evidence="1">Unannotated protein</fullName>
    </submittedName>
</protein>